<dbReference type="EMBL" id="DVJS01000214">
    <property type="protein sequence ID" value="HIS98024.1"/>
    <property type="molecule type" value="Genomic_DNA"/>
</dbReference>
<feature type="signal peptide" evidence="6">
    <location>
        <begin position="1"/>
        <end position="23"/>
    </location>
</feature>
<dbReference type="PROSITE" id="PS51352">
    <property type="entry name" value="THIOREDOXIN_2"/>
    <property type="match status" value="1"/>
</dbReference>
<evidence type="ECO:0000256" key="2">
    <source>
        <dbReference type="ARBA" id="ARBA00022748"/>
    </source>
</evidence>
<dbReference type="Proteomes" id="UP000886876">
    <property type="component" value="Unassembled WGS sequence"/>
</dbReference>
<keyword evidence="3" id="KW-0735">Signal-anchor</keyword>
<evidence type="ECO:0000256" key="3">
    <source>
        <dbReference type="ARBA" id="ARBA00022968"/>
    </source>
</evidence>
<organism evidence="8 9">
    <name type="scientific">Candidatus Scatomorpha pullistercoris</name>
    <dbReference type="NCBI Taxonomy" id="2840929"/>
    <lineage>
        <taxon>Bacteria</taxon>
        <taxon>Bacillati</taxon>
        <taxon>Bacillota</taxon>
        <taxon>Clostridia</taxon>
        <taxon>Eubacteriales</taxon>
        <taxon>Candidatus Scatomorpha</taxon>
    </lineage>
</organism>
<dbReference type="InterPro" id="IPR050553">
    <property type="entry name" value="Thioredoxin_ResA/DsbE_sf"/>
</dbReference>
<dbReference type="GO" id="GO:0030313">
    <property type="term" value="C:cell envelope"/>
    <property type="evidence" value="ECO:0007669"/>
    <property type="project" value="UniProtKB-SubCell"/>
</dbReference>
<feature type="domain" description="Thioredoxin" evidence="7">
    <location>
        <begin position="35"/>
        <end position="185"/>
    </location>
</feature>
<dbReference type="PANTHER" id="PTHR42852">
    <property type="entry name" value="THIOL:DISULFIDE INTERCHANGE PROTEIN DSBE"/>
    <property type="match status" value="1"/>
</dbReference>
<sequence length="189" mass="19905">MKRISAFFIAVIMLLLTACGAAAPEAADSPDGENSAPAGILSSFSTTDIEGNAVDESLFSDYKLTMVNVWATYCGPCISEMPDLGTLAEEYADKGFQIVGLVSDVLDSDGNLDSAQIDKAKEIVASTGANYTHIVPGEGTYGLLSQIYAVPTTLFVDSEGRQVGSAYLSAKSLEAWKEIVDPMLEETGA</sequence>
<keyword evidence="6" id="KW-0732">Signal</keyword>
<comment type="subcellular location">
    <subcellularLocation>
        <location evidence="1">Cell envelope</location>
    </subcellularLocation>
</comment>
<reference evidence="8" key="1">
    <citation type="submission" date="2020-10" db="EMBL/GenBank/DDBJ databases">
        <authorList>
            <person name="Gilroy R."/>
        </authorList>
    </citation>
    <scope>NUCLEOTIDE SEQUENCE</scope>
    <source>
        <strain evidence="8">ChiHecec3B27-6122</strain>
    </source>
</reference>
<dbReference type="Gene3D" id="3.40.30.10">
    <property type="entry name" value="Glutaredoxin"/>
    <property type="match status" value="1"/>
</dbReference>
<name>A0A9D1G7C4_9FIRM</name>
<keyword evidence="4" id="KW-1015">Disulfide bond</keyword>
<reference evidence="8" key="2">
    <citation type="journal article" date="2021" name="PeerJ">
        <title>Extensive microbial diversity within the chicken gut microbiome revealed by metagenomics and culture.</title>
        <authorList>
            <person name="Gilroy R."/>
            <person name="Ravi A."/>
            <person name="Getino M."/>
            <person name="Pursley I."/>
            <person name="Horton D.L."/>
            <person name="Alikhan N.F."/>
            <person name="Baker D."/>
            <person name="Gharbi K."/>
            <person name="Hall N."/>
            <person name="Watson M."/>
            <person name="Adriaenssens E.M."/>
            <person name="Foster-Nyarko E."/>
            <person name="Jarju S."/>
            <person name="Secka A."/>
            <person name="Antonio M."/>
            <person name="Oren A."/>
            <person name="Chaudhuri R.R."/>
            <person name="La Ragione R."/>
            <person name="Hildebrand F."/>
            <person name="Pallen M.J."/>
        </authorList>
    </citation>
    <scope>NUCLEOTIDE SEQUENCE</scope>
    <source>
        <strain evidence="8">ChiHecec3B27-6122</strain>
    </source>
</reference>
<dbReference type="SUPFAM" id="SSF52833">
    <property type="entry name" value="Thioredoxin-like"/>
    <property type="match status" value="1"/>
</dbReference>
<dbReference type="InterPro" id="IPR036249">
    <property type="entry name" value="Thioredoxin-like_sf"/>
</dbReference>
<protein>
    <submittedName>
        <fullName evidence="8">TlpA family protein disulfide reductase</fullName>
    </submittedName>
</protein>
<evidence type="ECO:0000256" key="6">
    <source>
        <dbReference type="SAM" id="SignalP"/>
    </source>
</evidence>
<evidence type="ECO:0000256" key="5">
    <source>
        <dbReference type="ARBA" id="ARBA00023284"/>
    </source>
</evidence>
<dbReference type="GO" id="GO:0016491">
    <property type="term" value="F:oxidoreductase activity"/>
    <property type="evidence" value="ECO:0007669"/>
    <property type="project" value="InterPro"/>
</dbReference>
<keyword evidence="2" id="KW-0201">Cytochrome c-type biogenesis</keyword>
<proteinExistence type="predicted"/>
<dbReference type="CDD" id="cd02966">
    <property type="entry name" value="TlpA_like_family"/>
    <property type="match status" value="1"/>
</dbReference>
<dbReference type="PANTHER" id="PTHR42852:SF6">
    <property type="entry name" value="THIOL:DISULFIDE INTERCHANGE PROTEIN DSBE"/>
    <property type="match status" value="1"/>
</dbReference>
<evidence type="ECO:0000313" key="8">
    <source>
        <dbReference type="EMBL" id="HIS98024.1"/>
    </source>
</evidence>
<keyword evidence="3" id="KW-0812">Transmembrane</keyword>
<evidence type="ECO:0000259" key="7">
    <source>
        <dbReference type="PROSITE" id="PS51352"/>
    </source>
</evidence>
<keyword evidence="5" id="KW-0676">Redox-active center</keyword>
<dbReference type="AlphaFoldDB" id="A0A9D1G7C4"/>
<gene>
    <name evidence="8" type="ORF">IAD42_08620</name>
</gene>
<comment type="caution">
    <text evidence="8">The sequence shown here is derived from an EMBL/GenBank/DDBJ whole genome shotgun (WGS) entry which is preliminary data.</text>
</comment>
<dbReference type="PROSITE" id="PS51257">
    <property type="entry name" value="PROKAR_LIPOPROTEIN"/>
    <property type="match status" value="1"/>
</dbReference>
<evidence type="ECO:0000313" key="9">
    <source>
        <dbReference type="Proteomes" id="UP000886876"/>
    </source>
</evidence>
<dbReference type="InterPro" id="IPR013766">
    <property type="entry name" value="Thioredoxin_domain"/>
</dbReference>
<dbReference type="Pfam" id="PF08534">
    <property type="entry name" value="Redoxin"/>
    <property type="match status" value="1"/>
</dbReference>
<evidence type="ECO:0000256" key="1">
    <source>
        <dbReference type="ARBA" id="ARBA00004196"/>
    </source>
</evidence>
<dbReference type="GO" id="GO:0017004">
    <property type="term" value="P:cytochrome complex assembly"/>
    <property type="evidence" value="ECO:0007669"/>
    <property type="project" value="UniProtKB-KW"/>
</dbReference>
<evidence type="ECO:0000256" key="4">
    <source>
        <dbReference type="ARBA" id="ARBA00023157"/>
    </source>
</evidence>
<dbReference type="InterPro" id="IPR013740">
    <property type="entry name" value="Redoxin"/>
</dbReference>
<accession>A0A9D1G7C4</accession>
<feature type="chain" id="PRO_5038800220" evidence="6">
    <location>
        <begin position="24"/>
        <end position="189"/>
    </location>
</feature>